<evidence type="ECO:0000313" key="1">
    <source>
        <dbReference type="EMBL" id="KAE8332958.1"/>
    </source>
</evidence>
<reference evidence="2" key="1">
    <citation type="submission" date="2019-04" db="EMBL/GenBank/DDBJ databases">
        <title>Friends and foes A comparative genomics studyof 23 Aspergillus species from section Flavi.</title>
        <authorList>
            <consortium name="DOE Joint Genome Institute"/>
            <person name="Kjaerbolling I."/>
            <person name="Vesth T."/>
            <person name="Frisvad J.C."/>
            <person name="Nybo J.L."/>
            <person name="Theobald S."/>
            <person name="Kildgaard S."/>
            <person name="Isbrandt T."/>
            <person name="Kuo A."/>
            <person name="Sato A."/>
            <person name="Lyhne E.K."/>
            <person name="Kogle M.E."/>
            <person name="Wiebenga A."/>
            <person name="Kun R.S."/>
            <person name="Lubbers R.J."/>
            <person name="Makela M.R."/>
            <person name="Barry K."/>
            <person name="Chovatia M."/>
            <person name="Clum A."/>
            <person name="Daum C."/>
            <person name="Haridas S."/>
            <person name="He G."/>
            <person name="LaButti K."/>
            <person name="Lipzen A."/>
            <person name="Mondo S."/>
            <person name="Riley R."/>
            <person name="Salamov A."/>
            <person name="Simmons B.A."/>
            <person name="Magnuson J.K."/>
            <person name="Henrissat B."/>
            <person name="Mortensen U.H."/>
            <person name="Larsen T.O."/>
            <person name="Devries R.P."/>
            <person name="Grigoriev I.V."/>
            <person name="Machida M."/>
            <person name="Baker S.E."/>
            <person name="Andersen M.R."/>
        </authorList>
    </citation>
    <scope>NUCLEOTIDE SEQUENCE [LARGE SCALE GENOMIC DNA]</scope>
    <source>
        <strain evidence="2">CBS 130017</strain>
    </source>
</reference>
<dbReference type="Proteomes" id="UP000325945">
    <property type="component" value="Unassembled WGS sequence"/>
</dbReference>
<dbReference type="AlphaFoldDB" id="A0A5N6XJH1"/>
<keyword evidence="2" id="KW-1185">Reference proteome</keyword>
<dbReference type="EMBL" id="ML741764">
    <property type="protein sequence ID" value="KAE8332958.1"/>
    <property type="molecule type" value="Genomic_DNA"/>
</dbReference>
<protein>
    <submittedName>
        <fullName evidence="1">Uncharacterized protein</fullName>
    </submittedName>
</protein>
<gene>
    <name evidence="1" type="ORF">BDV39DRAFT_199961</name>
</gene>
<name>A0A5N6XJH1_9EURO</name>
<sequence>MASSLILGLRKLVEKFELLSREMDTVSLSRDQFQILNDLSSELATANTNFQSKLAARTESFAAQVSKKAVIHKEKAQASLTRLFTTGILHPSFEHNVKRIFMGPEQRINESREISVRKDRTNERCKLIRSLNADGVILWSVSYNSGSWVAGNMGWDVFDYLLKDAKSRQFENWPPVIFDTLTALGDRKPLQDCPEYLAFLATARSQYPKPVQEIPPPFDPFPSLVDYHSFYFMSRSNATRLPEPILSGVLTSNLWMEEEKMGGFAVTNCITVCLPKTPNADSLFIARIGYDSGFDISNALGLGHLGLL</sequence>
<organism evidence="1 2">
    <name type="scientific">Aspergillus sergii</name>
    <dbReference type="NCBI Taxonomy" id="1034303"/>
    <lineage>
        <taxon>Eukaryota</taxon>
        <taxon>Fungi</taxon>
        <taxon>Dikarya</taxon>
        <taxon>Ascomycota</taxon>
        <taxon>Pezizomycotina</taxon>
        <taxon>Eurotiomycetes</taxon>
        <taxon>Eurotiomycetidae</taxon>
        <taxon>Eurotiales</taxon>
        <taxon>Aspergillaceae</taxon>
        <taxon>Aspergillus</taxon>
        <taxon>Aspergillus subgen. Circumdati</taxon>
    </lineage>
</organism>
<proteinExistence type="predicted"/>
<evidence type="ECO:0000313" key="2">
    <source>
        <dbReference type="Proteomes" id="UP000325945"/>
    </source>
</evidence>
<accession>A0A5N6XJH1</accession>